<dbReference type="Pfam" id="PF07714">
    <property type="entry name" value="PK_Tyr_Ser-Thr"/>
    <property type="match status" value="1"/>
</dbReference>
<dbReference type="GeneID" id="98163473"/>
<dbReference type="EMBL" id="JBFXLR010000036">
    <property type="protein sequence ID" value="KAL2845626.1"/>
    <property type="molecule type" value="Genomic_DNA"/>
</dbReference>
<evidence type="ECO:0000256" key="5">
    <source>
        <dbReference type="ARBA" id="ARBA00013948"/>
    </source>
</evidence>
<name>A0ABR4K009_9EURO</name>
<dbReference type="InterPro" id="IPR008266">
    <property type="entry name" value="Tyr_kinase_AS"/>
</dbReference>
<dbReference type="InterPro" id="IPR050122">
    <property type="entry name" value="RTK"/>
</dbReference>
<dbReference type="Gene3D" id="1.10.510.10">
    <property type="entry name" value="Transferase(Phosphotransferase) domain 1"/>
    <property type="match status" value="1"/>
</dbReference>
<keyword evidence="7" id="KW-0158">Chromosome</keyword>
<protein>
    <recommendedName>
        <fullName evidence="6">EKC/KEOPS complex subunit BUD32</fullName>
        <ecNumber evidence="4">2.7.11.1</ecNumber>
    </recommendedName>
    <alternativeName>
        <fullName evidence="8 9">Atypical Serine/threonine protein kinase BUD32</fullName>
    </alternativeName>
    <alternativeName>
        <fullName evidence="5">EKC/KEOPS complex subunit bud32</fullName>
    </alternativeName>
</protein>
<evidence type="ECO:0000256" key="3">
    <source>
        <dbReference type="ARBA" id="ARBA00011534"/>
    </source>
</evidence>
<comment type="subcellular location">
    <subcellularLocation>
        <location evidence="2">Chromosome</location>
        <location evidence="2">Telomere</location>
    </subcellularLocation>
</comment>
<dbReference type="InterPro" id="IPR011009">
    <property type="entry name" value="Kinase-like_dom_sf"/>
</dbReference>
<evidence type="ECO:0000256" key="9">
    <source>
        <dbReference type="ARBA" id="ARBA00033194"/>
    </source>
</evidence>
<dbReference type="PROSITE" id="PS00109">
    <property type="entry name" value="PROTEIN_KINASE_TYR"/>
    <property type="match status" value="1"/>
</dbReference>
<evidence type="ECO:0000256" key="7">
    <source>
        <dbReference type="ARBA" id="ARBA00022895"/>
    </source>
</evidence>
<keyword evidence="7" id="KW-0779">Telomere</keyword>
<organism evidence="13 14">
    <name type="scientific">Aspergillus pseudodeflectus</name>
    <dbReference type="NCBI Taxonomy" id="176178"/>
    <lineage>
        <taxon>Eukaryota</taxon>
        <taxon>Fungi</taxon>
        <taxon>Dikarya</taxon>
        <taxon>Ascomycota</taxon>
        <taxon>Pezizomycotina</taxon>
        <taxon>Eurotiomycetes</taxon>
        <taxon>Eurotiomycetidae</taxon>
        <taxon>Eurotiales</taxon>
        <taxon>Aspergillaceae</taxon>
        <taxon>Aspergillus</taxon>
        <taxon>Aspergillus subgen. Nidulantes</taxon>
    </lineage>
</organism>
<evidence type="ECO:0000256" key="8">
    <source>
        <dbReference type="ARBA" id="ARBA00030980"/>
    </source>
</evidence>
<comment type="caution">
    <text evidence="13">The sequence shown here is derived from an EMBL/GenBank/DDBJ whole genome shotgun (WGS) entry which is preliminary data.</text>
</comment>
<dbReference type="InterPro" id="IPR001245">
    <property type="entry name" value="Ser-Thr/Tyr_kinase_cat_dom"/>
</dbReference>
<evidence type="ECO:0000313" key="13">
    <source>
        <dbReference type="EMBL" id="KAL2845626.1"/>
    </source>
</evidence>
<dbReference type="PANTHER" id="PTHR24416:SF611">
    <property type="entry name" value="TYROSINE-PROTEIN KINASE TRANSMEMBRANE RECEPTOR ROR"/>
    <property type="match status" value="1"/>
</dbReference>
<dbReference type="PANTHER" id="PTHR24416">
    <property type="entry name" value="TYROSINE-PROTEIN KINASE RECEPTOR"/>
    <property type="match status" value="1"/>
</dbReference>
<gene>
    <name evidence="13" type="ORF">BJX68DRAFT_277336</name>
</gene>
<evidence type="ECO:0000313" key="14">
    <source>
        <dbReference type="Proteomes" id="UP001610444"/>
    </source>
</evidence>
<accession>A0ABR4K009</accession>
<evidence type="ECO:0000256" key="2">
    <source>
        <dbReference type="ARBA" id="ARBA00004574"/>
    </source>
</evidence>
<comment type="subunit">
    <text evidence="3">Component of the EKC/KEOPS complex composed of at least BUD32, CGI121, GON7, KAE1 and PCC1; the whole complex dimerizes.</text>
</comment>
<feature type="domain" description="Protein kinase" evidence="12">
    <location>
        <begin position="1"/>
        <end position="261"/>
    </location>
</feature>
<keyword evidence="14" id="KW-1185">Reference proteome</keyword>
<comment type="catalytic activity">
    <reaction evidence="10">
        <text>L-threonyl-[protein] + ATP = O-phospho-L-threonyl-[protein] + ADP + H(+)</text>
        <dbReference type="Rhea" id="RHEA:46608"/>
        <dbReference type="Rhea" id="RHEA-COMP:11060"/>
        <dbReference type="Rhea" id="RHEA-COMP:11605"/>
        <dbReference type="ChEBI" id="CHEBI:15378"/>
        <dbReference type="ChEBI" id="CHEBI:30013"/>
        <dbReference type="ChEBI" id="CHEBI:30616"/>
        <dbReference type="ChEBI" id="CHEBI:61977"/>
        <dbReference type="ChEBI" id="CHEBI:456216"/>
        <dbReference type="EC" id="2.7.11.1"/>
    </reaction>
</comment>
<evidence type="ECO:0000256" key="10">
    <source>
        <dbReference type="ARBA" id="ARBA00047899"/>
    </source>
</evidence>
<evidence type="ECO:0000256" key="4">
    <source>
        <dbReference type="ARBA" id="ARBA00012513"/>
    </source>
</evidence>
<evidence type="ECO:0000256" key="1">
    <source>
        <dbReference type="ARBA" id="ARBA00003747"/>
    </source>
</evidence>
<dbReference type="PROSITE" id="PS50011">
    <property type="entry name" value="PROTEIN_KINASE_DOM"/>
    <property type="match status" value="1"/>
</dbReference>
<dbReference type="RefSeq" id="XP_070896760.1">
    <property type="nucleotide sequence ID" value="XM_071048309.1"/>
</dbReference>
<proteinExistence type="predicted"/>
<comment type="function">
    <text evidence="1">Component of the EKC/KEOPS complex that is required for the formation of a threonylcarbamoyl group on adenosine at position 37 (t(6)A37) in tRNAs that read codons beginning with adenine. The complex is probably involved in the transfer of the threonylcarbamoyl moiety of threonylcarbamoyl-AMP (TC-AMP) to the N6 group of A37. BUD32 has ATPase activity in the context of the EKC/KEOPS complex and likely plays a supporting role to the catalytic subunit KAE1. The EKC/KEOPS complex also promotes both telomere uncapping and telomere elongation. The complex is required for efficient recruitment of transcriptional coactivators.</text>
</comment>
<dbReference type="InterPro" id="IPR000719">
    <property type="entry name" value="Prot_kinase_dom"/>
</dbReference>
<dbReference type="Proteomes" id="UP001610444">
    <property type="component" value="Unassembled WGS sequence"/>
</dbReference>
<dbReference type="EC" id="2.7.11.1" evidence="4"/>
<sequence>MTLAGLRLCVNDPVCAEPPGTRRPMVAFGSSGIIFTHIKEEEAFSAACIDREKLIYASIPKHDNILNCLVITETGIRLPYMQHGNLLEYIRKTSSQLNNQVRHTWICNAANAVAFIHQHSIVHGDISARNFLVPDDLLLRLCDFAGSGIGSDMPPLVTEEDRYRKSPDLPRSYPTNLFAMGCLMYEIMEVIAENYERPVFPSVRGIKYSDVIYQCWMGQYTTARQVLLAFGRARVGYRETVNAESSSAASASNCQVHVLPP</sequence>
<evidence type="ECO:0000259" key="12">
    <source>
        <dbReference type="PROSITE" id="PS50011"/>
    </source>
</evidence>
<reference evidence="13 14" key="1">
    <citation type="submission" date="2024-07" db="EMBL/GenBank/DDBJ databases">
        <title>Section-level genome sequencing and comparative genomics of Aspergillus sections Usti and Cavernicolus.</title>
        <authorList>
            <consortium name="Lawrence Berkeley National Laboratory"/>
            <person name="Nybo J.L."/>
            <person name="Vesth T.C."/>
            <person name="Theobald S."/>
            <person name="Frisvad J.C."/>
            <person name="Larsen T.O."/>
            <person name="Kjaerboelling I."/>
            <person name="Rothschild-Mancinelli K."/>
            <person name="Lyhne E.K."/>
            <person name="Kogle M.E."/>
            <person name="Barry K."/>
            <person name="Clum A."/>
            <person name="Na H."/>
            <person name="Ledsgaard L."/>
            <person name="Lin J."/>
            <person name="Lipzen A."/>
            <person name="Kuo A."/>
            <person name="Riley R."/>
            <person name="Mondo S."/>
            <person name="LaButti K."/>
            <person name="Haridas S."/>
            <person name="Pangalinan J."/>
            <person name="Salamov A.A."/>
            <person name="Simmons B.A."/>
            <person name="Magnuson J.K."/>
            <person name="Chen J."/>
            <person name="Drula E."/>
            <person name="Henrissat B."/>
            <person name="Wiebenga A."/>
            <person name="Lubbers R.J."/>
            <person name="Gomes A.C."/>
            <person name="Macurrencykelacurrency M.R."/>
            <person name="Stajich J."/>
            <person name="Grigoriev I.V."/>
            <person name="Mortensen U.H."/>
            <person name="De vries R.P."/>
            <person name="Baker S.E."/>
            <person name="Andersen M.R."/>
        </authorList>
    </citation>
    <scope>NUCLEOTIDE SEQUENCE [LARGE SCALE GENOMIC DNA]</scope>
    <source>
        <strain evidence="13 14">CBS 756.74</strain>
    </source>
</reference>
<comment type="catalytic activity">
    <reaction evidence="11">
        <text>L-seryl-[protein] + ATP = O-phospho-L-seryl-[protein] + ADP + H(+)</text>
        <dbReference type="Rhea" id="RHEA:17989"/>
        <dbReference type="Rhea" id="RHEA-COMP:9863"/>
        <dbReference type="Rhea" id="RHEA-COMP:11604"/>
        <dbReference type="ChEBI" id="CHEBI:15378"/>
        <dbReference type="ChEBI" id="CHEBI:29999"/>
        <dbReference type="ChEBI" id="CHEBI:30616"/>
        <dbReference type="ChEBI" id="CHEBI:83421"/>
        <dbReference type="ChEBI" id="CHEBI:456216"/>
        <dbReference type="EC" id="2.7.11.1"/>
    </reaction>
</comment>
<evidence type="ECO:0000256" key="6">
    <source>
        <dbReference type="ARBA" id="ARBA00019973"/>
    </source>
</evidence>
<evidence type="ECO:0000256" key="11">
    <source>
        <dbReference type="ARBA" id="ARBA00048679"/>
    </source>
</evidence>
<dbReference type="SUPFAM" id="SSF56112">
    <property type="entry name" value="Protein kinase-like (PK-like)"/>
    <property type="match status" value="1"/>
</dbReference>